<dbReference type="InterPro" id="IPR002156">
    <property type="entry name" value="RNaseH_domain"/>
</dbReference>
<dbReference type="PROSITE" id="PS50878">
    <property type="entry name" value="RT_POL"/>
    <property type="match status" value="1"/>
</dbReference>
<dbReference type="CDD" id="cd01650">
    <property type="entry name" value="RT_nLTR_like"/>
    <property type="match status" value="1"/>
</dbReference>
<gene>
    <name evidence="2" type="ORF">ISN44_As06g042390</name>
</gene>
<dbReference type="GO" id="GO:0004523">
    <property type="term" value="F:RNA-DNA hybrid ribonuclease activity"/>
    <property type="evidence" value="ECO:0007669"/>
    <property type="project" value="InterPro"/>
</dbReference>
<dbReference type="InterPro" id="IPR000477">
    <property type="entry name" value="RT_dom"/>
</dbReference>
<dbReference type="AlphaFoldDB" id="A0A8T2CKP4"/>
<comment type="caution">
    <text evidence="2">The sequence shown here is derived from an EMBL/GenBank/DDBJ whole genome shotgun (WGS) entry which is preliminary data.</text>
</comment>
<dbReference type="CDD" id="cd06222">
    <property type="entry name" value="RNase_H_like"/>
    <property type="match status" value="1"/>
</dbReference>
<dbReference type="PANTHER" id="PTHR33116:SF86">
    <property type="entry name" value="REVERSE TRANSCRIPTASE DOMAIN-CONTAINING PROTEIN"/>
    <property type="match status" value="1"/>
</dbReference>
<dbReference type="Proteomes" id="UP000694251">
    <property type="component" value="Chromosome 6"/>
</dbReference>
<dbReference type="InterPro" id="IPR026960">
    <property type="entry name" value="RVT-Znf"/>
</dbReference>
<dbReference type="OrthoDB" id="1937528at2759"/>
<evidence type="ECO:0000259" key="1">
    <source>
        <dbReference type="PROSITE" id="PS50878"/>
    </source>
</evidence>
<dbReference type="Pfam" id="PF13966">
    <property type="entry name" value="zf-RVT"/>
    <property type="match status" value="1"/>
</dbReference>
<dbReference type="InterPro" id="IPR044730">
    <property type="entry name" value="RNase_H-like_dom_plant"/>
</dbReference>
<feature type="domain" description="Reverse transcriptase" evidence="1">
    <location>
        <begin position="157"/>
        <end position="439"/>
    </location>
</feature>
<dbReference type="PANTHER" id="PTHR33116">
    <property type="entry name" value="REVERSE TRANSCRIPTASE ZINC-BINDING DOMAIN-CONTAINING PROTEIN-RELATED-RELATED"/>
    <property type="match status" value="1"/>
</dbReference>
<accession>A0A8T2CKP4</accession>
<evidence type="ECO:0000313" key="2">
    <source>
        <dbReference type="EMBL" id="KAG7600109.1"/>
    </source>
</evidence>
<name>A0A8T2CKP4_ARASU</name>
<dbReference type="EMBL" id="JAEFBJ010000006">
    <property type="protein sequence ID" value="KAG7600109.1"/>
    <property type="molecule type" value="Genomic_DNA"/>
</dbReference>
<dbReference type="Pfam" id="PF00078">
    <property type="entry name" value="RVT_1"/>
    <property type="match status" value="1"/>
</dbReference>
<dbReference type="Pfam" id="PF13456">
    <property type="entry name" value="RVT_3"/>
    <property type="match status" value="1"/>
</dbReference>
<dbReference type="GO" id="GO:0003676">
    <property type="term" value="F:nucleic acid binding"/>
    <property type="evidence" value="ECO:0007669"/>
    <property type="project" value="InterPro"/>
</dbReference>
<reference evidence="2 3" key="1">
    <citation type="submission" date="2020-12" db="EMBL/GenBank/DDBJ databases">
        <title>Concerted genomic and epigenomic changes stabilize Arabidopsis allopolyploids.</title>
        <authorList>
            <person name="Chen Z."/>
        </authorList>
    </citation>
    <scope>NUCLEOTIDE SEQUENCE [LARGE SCALE GENOMIC DNA]</scope>
    <source>
        <strain evidence="2">As9502</strain>
        <tissue evidence="2">Leaf</tissue>
    </source>
</reference>
<organism evidence="2 3">
    <name type="scientific">Arabidopsis suecica</name>
    <name type="common">Swedish thale-cress</name>
    <name type="synonym">Cardaminopsis suecica</name>
    <dbReference type="NCBI Taxonomy" id="45249"/>
    <lineage>
        <taxon>Eukaryota</taxon>
        <taxon>Viridiplantae</taxon>
        <taxon>Streptophyta</taxon>
        <taxon>Embryophyta</taxon>
        <taxon>Tracheophyta</taxon>
        <taxon>Spermatophyta</taxon>
        <taxon>Magnoliopsida</taxon>
        <taxon>eudicotyledons</taxon>
        <taxon>Gunneridae</taxon>
        <taxon>Pentapetalae</taxon>
        <taxon>rosids</taxon>
        <taxon>malvids</taxon>
        <taxon>Brassicales</taxon>
        <taxon>Brassicaceae</taxon>
        <taxon>Camelineae</taxon>
        <taxon>Arabidopsis</taxon>
    </lineage>
</organism>
<keyword evidence="3" id="KW-1185">Reference proteome</keyword>
<protein>
    <submittedName>
        <fullName evidence="2">Ribonuclease H domain</fullName>
    </submittedName>
</protein>
<proteinExistence type="predicted"/>
<sequence length="1049" mass="119113">MKDVERCSTMKDVEQMLKDNIAKSREMWYQDGDKNTKFFHAITKQRRAKNKIIGLLNHDGMWVDREVEIESLAVDYFSDIFTTSAPHDFDSVLRDVPVMISEDMNQKLSKEISTEEVRRALFSLNPDKTPGPDGMTAFFYQKFWDLTGPDLVKVVQDFHSSGSFDRRLNETNICLIPKKDRPRKMAEFRPISLCNVSYKVISKVLSSRLKKLLPDLISETQSAFVSGRLITDNILIAQENFHALRTNPACKKKFMAIKTDMSKAYDRVEWSFLQALMLKMGFAQKWVDLISYCVSSVSYKILLNGVPRGSIRPTRGIRQGDPLSPFLFILCTEALVANLKEAEWHGRIQGLQVSRASPSTSHLLFADDSLFFCKADPLQGAEIIKILRIYGEASGQQLNTAKSSVMFGHEVDNITRTTIKDSIGIHKDGGMGSYLGLPEKIHGSKTQVFTFVRDRLQKRLNTWSAKFLSKGGKEVLIKSIAQALPTYVMSCFLLPKAIRSKLSSAIANFWWKTNEDSNGIHWIAWEKLCMPYSDGGLGFRTLEEFNLALLAKQLWRLLRYPNSLLSRVLRGRYFRFSDPLQIGNSNRPSYGWRSIMAAKPLLISGLRRTIGSGMLTRVWEDPWIPTIPARPAKSIVNNRDPHLYVNDLIDSTTKMWKLDRIQSLIDPADIPLILGIRPSRTYLSDGYSWSHTKSGNYTVKSGYWAARDLSRPTCDLPFQGPGVTALQAQVWKLKTTRKLMHFAWQCISGCLATSQKLAYRHIGTDKGCSRCGGDEESINHLLFECPPVRQIWALSPIPSSGHIFPRNSLFYNFDFLFWRGRDFGIEADVLDLFPWILWYIWKSRNRFIFENYKEPPLETLDLALREASVWKQANLTADTEPDSLVRPISLLSSPALSLECQVDASWHAGDNLSGFGWVLTDQDRILHLGLKSSRRSLSPLHAEVDSLLWAMDCLISLGKTSCGFASDCSDLVSLLDNQDEWPTFAAELASFRSLVCFFPHFSIRFLPRNLNIRADCLAKKARARNSLFSHVSTSVPDWLSPAESLFPIS</sequence>
<evidence type="ECO:0000313" key="3">
    <source>
        <dbReference type="Proteomes" id="UP000694251"/>
    </source>
</evidence>